<keyword evidence="2" id="KW-1185">Reference proteome</keyword>
<accession>A0A4U5LUN1</accession>
<gene>
    <name evidence="1" type="ORF">L596_029438</name>
</gene>
<proteinExistence type="predicted"/>
<evidence type="ECO:0000313" key="1">
    <source>
        <dbReference type="EMBL" id="TKR59821.1"/>
    </source>
</evidence>
<dbReference type="EMBL" id="AZBU02000012">
    <property type="protein sequence ID" value="TKR59821.1"/>
    <property type="molecule type" value="Genomic_DNA"/>
</dbReference>
<reference evidence="1 2" key="2">
    <citation type="journal article" date="2019" name="G3 (Bethesda)">
        <title>Hybrid Assembly of the Genome of the Entomopathogenic Nematode Steinernema carpocapsae Identifies the X-Chromosome.</title>
        <authorList>
            <person name="Serra L."/>
            <person name="Macchietto M."/>
            <person name="Macias-Munoz A."/>
            <person name="McGill C.J."/>
            <person name="Rodriguez I.M."/>
            <person name="Rodriguez B."/>
            <person name="Murad R."/>
            <person name="Mortazavi A."/>
        </authorList>
    </citation>
    <scope>NUCLEOTIDE SEQUENCE [LARGE SCALE GENOMIC DNA]</scope>
    <source>
        <strain evidence="1 2">ALL</strain>
    </source>
</reference>
<dbReference type="Proteomes" id="UP000298663">
    <property type="component" value="Unassembled WGS sequence"/>
</dbReference>
<sequence>MLSAYRLIFRRCNLTAQGCNQLVLVSDRNLYNPKLNRYVVLAVLLSFIDLRPFQVSLIYQKAFEAYCCL</sequence>
<comment type="caution">
    <text evidence="1">The sequence shown here is derived from an EMBL/GenBank/DDBJ whole genome shotgun (WGS) entry which is preliminary data.</text>
</comment>
<protein>
    <submittedName>
        <fullName evidence="1">Uncharacterized protein</fullName>
    </submittedName>
</protein>
<dbReference type="AlphaFoldDB" id="A0A4U5LUN1"/>
<reference evidence="1 2" key="1">
    <citation type="journal article" date="2015" name="Genome Biol.">
        <title>Comparative genomics of Steinernema reveals deeply conserved gene regulatory networks.</title>
        <authorList>
            <person name="Dillman A.R."/>
            <person name="Macchietto M."/>
            <person name="Porter C.F."/>
            <person name="Rogers A."/>
            <person name="Williams B."/>
            <person name="Antoshechkin I."/>
            <person name="Lee M.M."/>
            <person name="Goodwin Z."/>
            <person name="Lu X."/>
            <person name="Lewis E.E."/>
            <person name="Goodrich-Blair H."/>
            <person name="Stock S.P."/>
            <person name="Adams B.J."/>
            <person name="Sternberg P.W."/>
            <person name="Mortazavi A."/>
        </authorList>
    </citation>
    <scope>NUCLEOTIDE SEQUENCE [LARGE SCALE GENOMIC DNA]</scope>
    <source>
        <strain evidence="1 2">ALL</strain>
    </source>
</reference>
<organism evidence="1 2">
    <name type="scientific">Steinernema carpocapsae</name>
    <name type="common">Entomopathogenic nematode</name>
    <dbReference type="NCBI Taxonomy" id="34508"/>
    <lineage>
        <taxon>Eukaryota</taxon>
        <taxon>Metazoa</taxon>
        <taxon>Ecdysozoa</taxon>
        <taxon>Nematoda</taxon>
        <taxon>Chromadorea</taxon>
        <taxon>Rhabditida</taxon>
        <taxon>Tylenchina</taxon>
        <taxon>Panagrolaimomorpha</taxon>
        <taxon>Strongyloidoidea</taxon>
        <taxon>Steinernematidae</taxon>
        <taxon>Steinernema</taxon>
    </lineage>
</organism>
<evidence type="ECO:0000313" key="2">
    <source>
        <dbReference type="Proteomes" id="UP000298663"/>
    </source>
</evidence>
<name>A0A4U5LUN1_STECR</name>